<dbReference type="RefSeq" id="WP_039573999.1">
    <property type="nucleotide sequence ID" value="NZ_CP009122.1"/>
</dbReference>
<gene>
    <name evidence="6" type="ORF">SKP52_08910</name>
</gene>
<dbReference type="PANTHER" id="PTHR35814">
    <property type="match status" value="1"/>
</dbReference>
<reference evidence="6 7" key="1">
    <citation type="journal article" date="2015" name="Int. J. Syst. Evol. Microbiol.">
        <title>Description of Sphingopyxis fribergensis sp. nov. - a soil bacterium with the ability to degrade styrene and phenylacetic acid.</title>
        <authorList>
            <person name="Oelschlagel M."/>
            <person name="Ruckert C."/>
            <person name="Kalinowski J."/>
            <person name="Schmidt G."/>
            <person name="Schlomann M."/>
            <person name="Tischler D."/>
        </authorList>
    </citation>
    <scope>NUCLEOTIDE SEQUENCE [LARGE SCALE GENOMIC DNA]</scope>
    <source>
        <strain evidence="6 7">Kp5.2</strain>
    </source>
</reference>
<keyword evidence="2 5" id="KW-0812">Transmembrane</keyword>
<proteinExistence type="predicted"/>
<feature type="transmembrane region" description="Helical" evidence="5">
    <location>
        <begin position="110"/>
        <end position="131"/>
    </location>
</feature>
<dbReference type="InterPro" id="IPR001129">
    <property type="entry name" value="Membr-assoc_MAPEG"/>
</dbReference>
<keyword evidence="4 5" id="KW-0472">Membrane</keyword>
<evidence type="ECO:0000256" key="3">
    <source>
        <dbReference type="ARBA" id="ARBA00022989"/>
    </source>
</evidence>
<name>A0A0A7PFH4_9SPHN</name>
<evidence type="ECO:0000313" key="7">
    <source>
        <dbReference type="Proteomes" id="UP000030907"/>
    </source>
</evidence>
<dbReference type="GO" id="GO:0016020">
    <property type="term" value="C:membrane"/>
    <property type="evidence" value="ECO:0007669"/>
    <property type="project" value="UniProtKB-SubCell"/>
</dbReference>
<evidence type="ECO:0000313" key="6">
    <source>
        <dbReference type="EMBL" id="AJA08694.1"/>
    </source>
</evidence>
<dbReference type="EMBL" id="CP009122">
    <property type="protein sequence ID" value="AJA08694.1"/>
    <property type="molecule type" value="Genomic_DNA"/>
</dbReference>
<dbReference type="InterPro" id="IPR023352">
    <property type="entry name" value="MAPEG-like_dom_sf"/>
</dbReference>
<evidence type="ECO:0000256" key="5">
    <source>
        <dbReference type="SAM" id="Phobius"/>
    </source>
</evidence>
<dbReference type="AlphaFoldDB" id="A0A0A7PFH4"/>
<sequence>MTLPVTAFVAAVCALLLLVTAIDTVRQRLRVKAAFGDHGDAKLISASRAHGNLAEYAPITIILLGLLETARANHMGLMIIGAMFLIGRVAHVIGLYTPSEPGKAPLGRQIGVLATFGALLVLAGWTLWILATTNL</sequence>
<feature type="transmembrane region" description="Helical" evidence="5">
    <location>
        <begin position="75"/>
        <end position="98"/>
    </location>
</feature>
<dbReference type="HOGENOM" id="CLU_134926_1_0_5"/>
<accession>A0A0A7PFH4</accession>
<comment type="subcellular location">
    <subcellularLocation>
        <location evidence="1">Membrane</location>
    </subcellularLocation>
</comment>
<dbReference type="KEGG" id="sphk:SKP52_08910"/>
<dbReference type="OrthoDB" id="7619858at2"/>
<dbReference type="SUPFAM" id="SSF161084">
    <property type="entry name" value="MAPEG domain-like"/>
    <property type="match status" value="1"/>
</dbReference>
<protein>
    <submittedName>
        <fullName evidence="6">Putative membrane protein</fullName>
    </submittedName>
</protein>
<keyword evidence="3 5" id="KW-1133">Transmembrane helix</keyword>
<evidence type="ECO:0000256" key="4">
    <source>
        <dbReference type="ARBA" id="ARBA00023136"/>
    </source>
</evidence>
<evidence type="ECO:0000256" key="2">
    <source>
        <dbReference type="ARBA" id="ARBA00022692"/>
    </source>
</evidence>
<dbReference type="Gene3D" id="1.20.120.550">
    <property type="entry name" value="Membrane associated eicosanoid/glutathione metabolism-like domain"/>
    <property type="match status" value="1"/>
</dbReference>
<dbReference type="Proteomes" id="UP000030907">
    <property type="component" value="Chromosome"/>
</dbReference>
<organism evidence="6 7">
    <name type="scientific">Sphingopyxis fribergensis</name>
    <dbReference type="NCBI Taxonomy" id="1515612"/>
    <lineage>
        <taxon>Bacteria</taxon>
        <taxon>Pseudomonadati</taxon>
        <taxon>Pseudomonadota</taxon>
        <taxon>Alphaproteobacteria</taxon>
        <taxon>Sphingomonadales</taxon>
        <taxon>Sphingomonadaceae</taxon>
        <taxon>Sphingopyxis</taxon>
    </lineage>
</organism>
<dbReference type="Pfam" id="PF01124">
    <property type="entry name" value="MAPEG"/>
    <property type="match status" value="1"/>
</dbReference>
<keyword evidence="7" id="KW-1185">Reference proteome</keyword>
<evidence type="ECO:0000256" key="1">
    <source>
        <dbReference type="ARBA" id="ARBA00004370"/>
    </source>
</evidence>
<dbReference type="PANTHER" id="PTHR35814:SF1">
    <property type="entry name" value="GLUTATHIONE S-TRANSFERASE-RELATED"/>
    <property type="match status" value="1"/>
</dbReference>